<reference evidence="2" key="1">
    <citation type="journal article" date="2021" name="PeerJ">
        <title>Extensive microbial diversity within the chicken gut microbiome revealed by metagenomics and culture.</title>
        <authorList>
            <person name="Gilroy R."/>
            <person name="Ravi A."/>
            <person name="Getino M."/>
            <person name="Pursley I."/>
            <person name="Horton D.L."/>
            <person name="Alikhan N.F."/>
            <person name="Baker D."/>
            <person name="Gharbi K."/>
            <person name="Hall N."/>
            <person name="Watson M."/>
            <person name="Adriaenssens E.M."/>
            <person name="Foster-Nyarko E."/>
            <person name="Jarju S."/>
            <person name="Secka A."/>
            <person name="Antonio M."/>
            <person name="Oren A."/>
            <person name="Chaudhuri R.R."/>
            <person name="La Ragione R."/>
            <person name="Hildebrand F."/>
            <person name="Pallen M.J."/>
        </authorList>
    </citation>
    <scope>NUCLEOTIDE SEQUENCE</scope>
    <source>
        <strain evidence="2">ChiGjej4B4-12881</strain>
    </source>
</reference>
<keyword evidence="2" id="KW-0378">Hydrolase</keyword>
<dbReference type="SUPFAM" id="SSF144052">
    <property type="entry name" value="Thermophilic metalloprotease-like"/>
    <property type="match status" value="1"/>
</dbReference>
<dbReference type="InterPro" id="IPR000787">
    <property type="entry name" value="Peptidase_M29"/>
</dbReference>
<dbReference type="EMBL" id="DXEU01000127">
    <property type="protein sequence ID" value="HIX52573.1"/>
    <property type="molecule type" value="Genomic_DNA"/>
</dbReference>
<accession>A0A9D1W5G3</accession>
<sequence length="705" mass="80907">MTEKTDQILKERYELSLGRIREIEREQAAAPAFVDYFQRTAGFLLEVHRVYEEIKSGRELSMEECRERNRRLYGDILPEHYGESYGNPAYAVSRLGEEYGQMLSFLYSELRGMIVFAFEDRLEDMTILQETFVEVYSLFSMAKADGESLPGETGEDGAETAYLPLAEQVREVLYWYVSDYCDQMTEYRVRESLDPSLDFAKRIIMESDLGDLRYLYRFGEHVSDTELKIAEFMNRLPQETVQLMADTYTEGYRRGFEVMRRDLSRKSTVSIRYELGFERMIRMAAENFRAMGLEPVFCRAAVHSVNRNGGRKVGYHSSSPNRQYDYDHRYDEALYLDKAFRERRAAMLRAAYSKYRREAAAYAGPAVVETFGQAEFQPVNRPECLSLTEKQEKLARELAAEGAQIAQKYVPGDETSFTIIAFPVPEIGEPYEEIFREIIRINTLDYETYKRAQQSIIDVLDQACRVEVKGGPGNETALTISLHPLEEPERQTNFENCVADVNIPVGEVFTSPLLAGTTGLLHVGNVYIGEFQFRDLKLHFQDGMVREYSCANFEDPEEGRKLVRQVILKNHDSLPMGEFAIGTNTTAYQAAERYRITEKLPILIAEKLGPHFAVGDTCYSWAENSPVYNPDGKEIIARDNEISLLRKEDLSRAYFQCHTDITIPYKELGQITAILPDGSRREIIRDGRFAVAGAELLNEPLENAY</sequence>
<dbReference type="EC" id="3.4.11.-" evidence="2"/>
<dbReference type="AlphaFoldDB" id="A0A9D1W5G3"/>
<keyword evidence="2" id="KW-0031">Aminopeptidase</keyword>
<organism evidence="2 3">
    <name type="scientific">Candidatus Lachnoclostridium stercoripullorum</name>
    <dbReference type="NCBI Taxonomy" id="2838635"/>
    <lineage>
        <taxon>Bacteria</taxon>
        <taxon>Bacillati</taxon>
        <taxon>Bacillota</taxon>
        <taxon>Clostridia</taxon>
        <taxon>Lachnospirales</taxon>
        <taxon>Lachnospiraceae</taxon>
    </lineage>
</organism>
<dbReference type="InterPro" id="IPR052170">
    <property type="entry name" value="M29_Exopeptidase"/>
</dbReference>
<comment type="caution">
    <text evidence="2">The sequence shown here is derived from an EMBL/GenBank/DDBJ whole genome shotgun (WGS) entry which is preliminary data.</text>
</comment>
<proteinExistence type="predicted"/>
<dbReference type="GO" id="GO:0004177">
    <property type="term" value="F:aminopeptidase activity"/>
    <property type="evidence" value="ECO:0007669"/>
    <property type="project" value="UniProtKB-KW"/>
</dbReference>
<dbReference type="GO" id="GO:0046872">
    <property type="term" value="F:metal ion binding"/>
    <property type="evidence" value="ECO:0007669"/>
    <property type="project" value="UniProtKB-KW"/>
</dbReference>
<reference evidence="2" key="2">
    <citation type="submission" date="2021-04" db="EMBL/GenBank/DDBJ databases">
        <authorList>
            <person name="Gilroy R."/>
        </authorList>
    </citation>
    <scope>NUCLEOTIDE SEQUENCE</scope>
    <source>
        <strain evidence="2">ChiGjej4B4-12881</strain>
    </source>
</reference>
<evidence type="ECO:0000313" key="3">
    <source>
        <dbReference type="Proteomes" id="UP000886780"/>
    </source>
</evidence>
<dbReference type="Proteomes" id="UP000886780">
    <property type="component" value="Unassembled WGS sequence"/>
</dbReference>
<evidence type="ECO:0000256" key="1">
    <source>
        <dbReference type="ARBA" id="ARBA00022723"/>
    </source>
</evidence>
<protein>
    <submittedName>
        <fullName evidence="2">Aminopeptidase</fullName>
        <ecNumber evidence="2">3.4.11.-</ecNumber>
    </submittedName>
</protein>
<evidence type="ECO:0000313" key="2">
    <source>
        <dbReference type="EMBL" id="HIX52573.1"/>
    </source>
</evidence>
<dbReference type="PANTHER" id="PTHR34448:SF1">
    <property type="entry name" value="BLL6088 PROTEIN"/>
    <property type="match status" value="1"/>
</dbReference>
<dbReference type="GO" id="GO:0006508">
    <property type="term" value="P:proteolysis"/>
    <property type="evidence" value="ECO:0007669"/>
    <property type="project" value="InterPro"/>
</dbReference>
<name>A0A9D1W5G3_9FIRM</name>
<keyword evidence="2" id="KW-0645">Protease</keyword>
<keyword evidence="1" id="KW-0479">Metal-binding</keyword>
<dbReference type="PANTHER" id="PTHR34448">
    <property type="entry name" value="AMINOPEPTIDASE"/>
    <property type="match status" value="1"/>
</dbReference>
<dbReference type="Pfam" id="PF02073">
    <property type="entry name" value="Peptidase_M29"/>
    <property type="match status" value="1"/>
</dbReference>
<gene>
    <name evidence="2" type="ORF">IAA28_07190</name>
</gene>